<dbReference type="Pfam" id="PF00452">
    <property type="entry name" value="Bcl-2"/>
    <property type="match status" value="1"/>
</dbReference>
<dbReference type="InterPro" id="IPR033543">
    <property type="entry name" value="BCL2L15"/>
</dbReference>
<feature type="coiled-coil region" evidence="2">
    <location>
        <begin position="202"/>
        <end position="231"/>
    </location>
</feature>
<feature type="domain" description="Bcl-2 Bcl-2 homology region 1-3" evidence="3">
    <location>
        <begin position="205"/>
        <end position="305"/>
    </location>
</feature>
<dbReference type="PANTHER" id="PTHR36466:SF1">
    <property type="entry name" value="BCL-2-LIKE PROTEIN 15"/>
    <property type="match status" value="1"/>
</dbReference>
<protein>
    <recommendedName>
        <fullName evidence="3">Bcl-2 Bcl-2 homology region 1-3 domain-containing protein</fullName>
    </recommendedName>
</protein>
<dbReference type="EMBL" id="JAOPHQ010004291">
    <property type="protein sequence ID" value="KAK0139837.1"/>
    <property type="molecule type" value="Genomic_DNA"/>
</dbReference>
<name>A0AA47NXR6_MERPO</name>
<dbReference type="InterPro" id="IPR046371">
    <property type="entry name" value="Bcl-2_BH1-3"/>
</dbReference>
<evidence type="ECO:0000256" key="2">
    <source>
        <dbReference type="SAM" id="Coils"/>
    </source>
</evidence>
<dbReference type="PANTHER" id="PTHR36466">
    <property type="entry name" value="BCL-2-LIKE PROTEIN 15"/>
    <property type="match status" value="1"/>
</dbReference>
<sequence>MQSHSAGYCVLRRLQSQTLATDHAEGATLDVQCTLDHSLRCLNSHVDVAMARDRAACPAVTGWLFTGSATARSGAAERRGAASPDGRRRLLCVLGGGMWRQGGAASSSRRHAAVQHRPPLETPCHYTLRTGRRTCSFMRQNTSNTSSTRTTTTTMTTMDIETVSRQTAEIVQFLCQDGLRCTPCIETDGPDTDDSFDPAPIANKLREVADKLQKDKEFQEAVRQLKQVQQEQAVINAVFREAVVSVCQPPTVPEVAMEIQMIKVAVALCLYVKRQAPNLCNCIQEATAHFLDRQVGHFVAQQGGWDVVADM</sequence>
<reference evidence="4" key="1">
    <citation type="journal article" date="2023" name="Front. Mar. Sci.">
        <title>A new Merluccius polli reference genome to investigate the effects of global change in West African waters.</title>
        <authorList>
            <person name="Mateo J.L."/>
            <person name="Blanco-Fernandez C."/>
            <person name="Garcia-Vazquez E."/>
            <person name="Machado-Schiaffino G."/>
        </authorList>
    </citation>
    <scope>NUCLEOTIDE SEQUENCE</scope>
    <source>
        <strain evidence="4">C29</strain>
        <tissue evidence="4">Fin</tissue>
    </source>
</reference>
<evidence type="ECO:0000313" key="5">
    <source>
        <dbReference type="Proteomes" id="UP001174136"/>
    </source>
</evidence>
<accession>A0AA47NXR6</accession>
<dbReference type="GO" id="GO:0042981">
    <property type="term" value="P:regulation of apoptotic process"/>
    <property type="evidence" value="ECO:0007669"/>
    <property type="project" value="InterPro"/>
</dbReference>
<evidence type="ECO:0000313" key="4">
    <source>
        <dbReference type="EMBL" id="KAK0139837.1"/>
    </source>
</evidence>
<evidence type="ECO:0000259" key="3">
    <source>
        <dbReference type="Pfam" id="PF00452"/>
    </source>
</evidence>
<proteinExistence type="inferred from homology"/>
<dbReference type="AlphaFoldDB" id="A0AA47NXR6"/>
<comment type="similarity">
    <text evidence="1">Belongs to the Bcl-2 family.</text>
</comment>
<dbReference type="InterPro" id="IPR036834">
    <property type="entry name" value="Bcl-2-like_sf"/>
</dbReference>
<organism evidence="4 5">
    <name type="scientific">Merluccius polli</name>
    <name type="common">Benguela hake</name>
    <name type="synonym">Merluccius cadenati</name>
    <dbReference type="NCBI Taxonomy" id="89951"/>
    <lineage>
        <taxon>Eukaryota</taxon>
        <taxon>Metazoa</taxon>
        <taxon>Chordata</taxon>
        <taxon>Craniata</taxon>
        <taxon>Vertebrata</taxon>
        <taxon>Euteleostomi</taxon>
        <taxon>Actinopterygii</taxon>
        <taxon>Neopterygii</taxon>
        <taxon>Teleostei</taxon>
        <taxon>Neoteleostei</taxon>
        <taxon>Acanthomorphata</taxon>
        <taxon>Zeiogadaria</taxon>
        <taxon>Gadariae</taxon>
        <taxon>Gadiformes</taxon>
        <taxon>Gadoidei</taxon>
        <taxon>Merlucciidae</taxon>
        <taxon>Merluccius</taxon>
    </lineage>
</organism>
<dbReference type="SUPFAM" id="SSF56854">
    <property type="entry name" value="Bcl-2 inhibitors of programmed cell death"/>
    <property type="match status" value="1"/>
</dbReference>
<dbReference type="Proteomes" id="UP001174136">
    <property type="component" value="Unassembled WGS sequence"/>
</dbReference>
<keyword evidence="2" id="KW-0175">Coiled coil</keyword>
<comment type="caution">
    <text evidence="4">The sequence shown here is derived from an EMBL/GenBank/DDBJ whole genome shotgun (WGS) entry which is preliminary data.</text>
</comment>
<dbReference type="Gene3D" id="1.10.437.10">
    <property type="entry name" value="Blc2-like"/>
    <property type="match status" value="1"/>
</dbReference>
<evidence type="ECO:0000256" key="1">
    <source>
        <dbReference type="ARBA" id="ARBA00009458"/>
    </source>
</evidence>
<keyword evidence="5" id="KW-1185">Reference proteome</keyword>
<gene>
    <name evidence="4" type="ORF">N1851_023247</name>
</gene>